<sequence length="261" mass="28468">MKHLLLATAAALLLPKVAGAHFLLSYTKDTIIERPGDVPVKLAFWHPMSDGTVMELAEPLEFYVVHRGEKTDLKPSLTPTVFRSSENSAGAYMGSVPVKRSGDYVLVTVPQPYYEESEDKFIQQITKAYLNRSGLPTDWDQPQNLRTEILPLTKPYNIIAGSTFRGRVMAAGEPVAGAEIEVEFMAAEPDLAGEGALAPTAKPLPGGAIVVISDDEGYFDFGVPKAGYWGFAALDIGPDKEFEGKPLSQDAVIWVRAWDLN</sequence>
<dbReference type="InterPro" id="IPR019613">
    <property type="entry name" value="DUF4198"/>
</dbReference>
<protein>
    <submittedName>
        <fullName evidence="2">DUF4198 domain-containing protein</fullName>
    </submittedName>
</protein>
<accession>A0A850Q908</accession>
<name>A0A850Q908_9RHOB</name>
<feature type="chain" id="PRO_5032461685" evidence="1">
    <location>
        <begin position="21"/>
        <end position="261"/>
    </location>
</feature>
<comment type="caution">
    <text evidence="2">The sequence shown here is derived from an EMBL/GenBank/DDBJ whole genome shotgun (WGS) entry which is preliminary data.</text>
</comment>
<keyword evidence="1" id="KW-0732">Signal</keyword>
<reference evidence="2 3" key="1">
    <citation type="submission" date="2020-04" db="EMBL/GenBank/DDBJ databases">
        <title>Donghicola sp., a member of the Rhodobacteraceae family isolated from mangrove forest in Thailand.</title>
        <authorList>
            <person name="Charoenyingcharoen P."/>
            <person name="Yukphan P."/>
        </authorList>
    </citation>
    <scope>NUCLEOTIDE SEQUENCE [LARGE SCALE GENOMIC DNA]</scope>
    <source>
        <strain evidence="2 3">B5-SW-15</strain>
    </source>
</reference>
<evidence type="ECO:0000313" key="3">
    <source>
        <dbReference type="Proteomes" id="UP000592216"/>
    </source>
</evidence>
<dbReference type="EMBL" id="JABCJE010000002">
    <property type="protein sequence ID" value="NVO23240.1"/>
    <property type="molecule type" value="Genomic_DNA"/>
</dbReference>
<evidence type="ECO:0000313" key="2">
    <source>
        <dbReference type="EMBL" id="NVO23240.1"/>
    </source>
</evidence>
<organism evidence="2 3">
    <name type="scientific">Donghicola mangrovi</name>
    <dbReference type="NCBI Taxonomy" id="2729614"/>
    <lineage>
        <taxon>Bacteria</taxon>
        <taxon>Pseudomonadati</taxon>
        <taxon>Pseudomonadota</taxon>
        <taxon>Alphaproteobacteria</taxon>
        <taxon>Rhodobacterales</taxon>
        <taxon>Roseobacteraceae</taxon>
        <taxon>Donghicola</taxon>
    </lineage>
</organism>
<dbReference type="RefSeq" id="WP_177157261.1">
    <property type="nucleotide sequence ID" value="NZ_JABCJE010000002.1"/>
</dbReference>
<dbReference type="Pfam" id="PF10670">
    <property type="entry name" value="DUF4198"/>
    <property type="match status" value="1"/>
</dbReference>
<proteinExistence type="predicted"/>
<dbReference type="AlphaFoldDB" id="A0A850Q908"/>
<feature type="signal peptide" evidence="1">
    <location>
        <begin position="1"/>
        <end position="20"/>
    </location>
</feature>
<gene>
    <name evidence="2" type="ORF">HJ536_07720</name>
</gene>
<dbReference type="Proteomes" id="UP000592216">
    <property type="component" value="Unassembled WGS sequence"/>
</dbReference>
<evidence type="ECO:0000256" key="1">
    <source>
        <dbReference type="SAM" id="SignalP"/>
    </source>
</evidence>